<dbReference type="Proteomes" id="UP000326877">
    <property type="component" value="Unassembled WGS sequence"/>
</dbReference>
<name>A0A5N7CIV8_PETAA</name>
<dbReference type="OrthoDB" id="5073671at2759"/>
<proteinExistence type="predicted"/>
<evidence type="ECO:0008006" key="2">
    <source>
        <dbReference type="Google" id="ProtNLM"/>
    </source>
</evidence>
<dbReference type="EMBL" id="ML735227">
    <property type="protein sequence ID" value="KAE8393797.1"/>
    <property type="molecule type" value="Genomic_DNA"/>
</dbReference>
<protein>
    <recommendedName>
        <fullName evidence="2">Tubby C-terminal-like domain-containing protein</fullName>
    </recommendedName>
</protein>
<sequence>MNGYFQWKHLKEFHLGPTASEKLYCVTIKVEHKKQTMTLHNGLTDKDAPLASLESDAWLRMRPVMITLSSQAADANVEPFEGVVPYKRMAPSFSIPACGDNSSVACERFEWRSSHGKEIKEIGGHSSGWKLVRLSQTAGEASDSQSHRAMGRSSDGKEIVAVIAHNASLSLSKGFRFAFLGSGLTGILGEKWEIMTVISAMHLWLLDFQTITHIVPAA</sequence>
<dbReference type="AlphaFoldDB" id="A0A5N7CIV8"/>
<evidence type="ECO:0000313" key="1">
    <source>
        <dbReference type="EMBL" id="KAE8393797.1"/>
    </source>
</evidence>
<organism evidence="1">
    <name type="scientific">Petromyces alliaceus</name>
    <name type="common">Aspergillus alliaceus</name>
    <dbReference type="NCBI Taxonomy" id="209559"/>
    <lineage>
        <taxon>Eukaryota</taxon>
        <taxon>Fungi</taxon>
        <taxon>Dikarya</taxon>
        <taxon>Ascomycota</taxon>
        <taxon>Pezizomycotina</taxon>
        <taxon>Eurotiomycetes</taxon>
        <taxon>Eurotiomycetidae</taxon>
        <taxon>Eurotiales</taxon>
        <taxon>Aspergillaceae</taxon>
        <taxon>Aspergillus</taxon>
        <taxon>Aspergillus subgen. Circumdati</taxon>
    </lineage>
</organism>
<reference evidence="1" key="1">
    <citation type="submission" date="2019-04" db="EMBL/GenBank/DDBJ databases">
        <title>Friends and foes A comparative genomics studyof 23 Aspergillus species from section Flavi.</title>
        <authorList>
            <consortium name="DOE Joint Genome Institute"/>
            <person name="Kjaerbolling I."/>
            <person name="Vesth T."/>
            <person name="Frisvad J.C."/>
            <person name="Nybo J.L."/>
            <person name="Theobald S."/>
            <person name="Kildgaard S."/>
            <person name="Isbrandt T."/>
            <person name="Kuo A."/>
            <person name="Sato A."/>
            <person name="Lyhne E.K."/>
            <person name="Kogle M.E."/>
            <person name="Wiebenga A."/>
            <person name="Kun R.S."/>
            <person name="Lubbers R.J."/>
            <person name="Makela M.R."/>
            <person name="Barry K."/>
            <person name="Chovatia M."/>
            <person name="Clum A."/>
            <person name="Daum C."/>
            <person name="Haridas S."/>
            <person name="He G."/>
            <person name="LaButti K."/>
            <person name="Lipzen A."/>
            <person name="Mondo S."/>
            <person name="Riley R."/>
            <person name="Salamov A."/>
            <person name="Simmons B.A."/>
            <person name="Magnuson J.K."/>
            <person name="Henrissat B."/>
            <person name="Mortensen U.H."/>
            <person name="Larsen T.O."/>
            <person name="Devries R.P."/>
            <person name="Grigoriev I.V."/>
            <person name="Machida M."/>
            <person name="Baker S.E."/>
            <person name="Andersen M.R."/>
        </authorList>
    </citation>
    <scope>NUCLEOTIDE SEQUENCE [LARGE SCALE GENOMIC DNA]</scope>
    <source>
        <strain evidence="1">IBT 14317</strain>
    </source>
</reference>
<gene>
    <name evidence="1" type="ORF">BDV23DRAFT_180247</name>
</gene>
<accession>A0A5N7CIV8</accession>